<organism evidence="4 5">
    <name type="scientific">Modicisalibacter zincidurans</name>
    <dbReference type="NCBI Taxonomy" id="1178777"/>
    <lineage>
        <taxon>Bacteria</taxon>
        <taxon>Pseudomonadati</taxon>
        <taxon>Pseudomonadota</taxon>
        <taxon>Gammaproteobacteria</taxon>
        <taxon>Oceanospirillales</taxon>
        <taxon>Halomonadaceae</taxon>
        <taxon>Modicisalibacter</taxon>
    </lineage>
</organism>
<proteinExistence type="predicted"/>
<dbReference type="RefSeq" id="WP_231662997.1">
    <property type="nucleotide sequence ID" value="NZ_BAABKI010000023.1"/>
</dbReference>
<keyword evidence="2" id="KW-0732">Signal</keyword>
<feature type="coiled-coil region" evidence="1">
    <location>
        <begin position="65"/>
        <end position="127"/>
    </location>
</feature>
<keyword evidence="1" id="KW-0175">Coiled coil</keyword>
<dbReference type="Pfam" id="PF01551">
    <property type="entry name" value="Peptidase_M23"/>
    <property type="match status" value="1"/>
</dbReference>
<reference evidence="5" key="1">
    <citation type="journal article" date="2019" name="Int. J. Syst. Evol. Microbiol.">
        <title>The Global Catalogue of Microorganisms (GCM) 10K type strain sequencing project: providing services to taxonomists for standard genome sequencing and annotation.</title>
        <authorList>
            <consortium name="The Broad Institute Genomics Platform"/>
            <consortium name="The Broad Institute Genome Sequencing Center for Infectious Disease"/>
            <person name="Wu L."/>
            <person name="Ma J."/>
        </authorList>
    </citation>
    <scope>NUCLEOTIDE SEQUENCE [LARGE SCALE GENOMIC DNA]</scope>
    <source>
        <strain evidence="5">JCM 18472</strain>
    </source>
</reference>
<evidence type="ECO:0000256" key="2">
    <source>
        <dbReference type="SAM" id="SignalP"/>
    </source>
</evidence>
<dbReference type="InterPro" id="IPR011055">
    <property type="entry name" value="Dup_hybrid_motif"/>
</dbReference>
<evidence type="ECO:0000313" key="4">
    <source>
        <dbReference type="EMBL" id="GAA5176492.1"/>
    </source>
</evidence>
<protein>
    <submittedName>
        <fullName evidence="4">Peptidoglycan DD-metalloendopeptidase family protein</fullName>
    </submittedName>
</protein>
<keyword evidence="5" id="KW-1185">Reference proteome</keyword>
<feature type="chain" id="PRO_5046652667" evidence="2">
    <location>
        <begin position="25"/>
        <end position="397"/>
    </location>
</feature>
<evidence type="ECO:0000256" key="1">
    <source>
        <dbReference type="SAM" id="Coils"/>
    </source>
</evidence>
<dbReference type="InterPro" id="IPR016047">
    <property type="entry name" value="M23ase_b-sheet_dom"/>
</dbReference>
<dbReference type="PANTHER" id="PTHR21666">
    <property type="entry name" value="PEPTIDASE-RELATED"/>
    <property type="match status" value="1"/>
</dbReference>
<dbReference type="InterPro" id="IPR050570">
    <property type="entry name" value="Cell_wall_metabolism_enzyme"/>
</dbReference>
<dbReference type="SUPFAM" id="SSF51261">
    <property type="entry name" value="Duplicated hybrid motif"/>
    <property type="match status" value="1"/>
</dbReference>
<dbReference type="Proteomes" id="UP001500074">
    <property type="component" value="Unassembled WGS sequence"/>
</dbReference>
<feature type="signal peptide" evidence="2">
    <location>
        <begin position="1"/>
        <end position="24"/>
    </location>
</feature>
<feature type="domain" description="M23ase beta-sheet core" evidence="3">
    <location>
        <begin position="297"/>
        <end position="390"/>
    </location>
</feature>
<comment type="caution">
    <text evidence="4">The sequence shown here is derived from an EMBL/GenBank/DDBJ whole genome shotgun (WGS) entry which is preliminary data.</text>
</comment>
<dbReference type="Gene3D" id="2.70.70.10">
    <property type="entry name" value="Glucose Permease (Domain IIA)"/>
    <property type="match status" value="1"/>
</dbReference>
<accession>A0ABP9RFZ6</accession>
<dbReference type="EMBL" id="BAABKI010000023">
    <property type="protein sequence ID" value="GAA5176492.1"/>
    <property type="molecule type" value="Genomic_DNA"/>
</dbReference>
<evidence type="ECO:0000259" key="3">
    <source>
        <dbReference type="Pfam" id="PF01551"/>
    </source>
</evidence>
<dbReference type="PANTHER" id="PTHR21666:SF270">
    <property type="entry name" value="MUREIN HYDROLASE ACTIVATOR ENVC"/>
    <property type="match status" value="1"/>
</dbReference>
<feature type="coiled-coil region" evidence="1">
    <location>
        <begin position="156"/>
        <end position="264"/>
    </location>
</feature>
<dbReference type="CDD" id="cd12797">
    <property type="entry name" value="M23_peptidase"/>
    <property type="match status" value="1"/>
</dbReference>
<sequence>MTVGTPRGAARAIRNLALALAASAALLTGGLPDAAAQSASKEDAQAAAARVDALGKDLQALGKRLAATREARSDASEALAQVETRLAELRRRLASLADQQRRLDGQIAGLESRRQTLRERRREQLDALAKQLDALYRVGDSPQLKLLLNQDEPGRLDRLQTYLNRLSRARERQLDELARLDTQLAETRTSLDQRRQRLAELVAEAAEQRTALNRQAREREALVAKLDARYSDERSRQQALARARNEAEQQLARIREALKRLDQPPPSTAIDKTRGDLPWPVQGRIVSTYGSGEGVNRNGLVIAAAAGTPVKAIHAGRVVFADWMRGFGNLLIIDHGDDVMSLYAYVQRFDVAVGARVASGQTIAAVGASGGRRDPALYFEMRKNGEPIDPRRWISQR</sequence>
<name>A0ABP9RFZ6_9GAMM</name>
<gene>
    <name evidence="4" type="ORF">GCM10023342_22000</name>
</gene>
<evidence type="ECO:0000313" key="5">
    <source>
        <dbReference type="Proteomes" id="UP001500074"/>
    </source>
</evidence>
<dbReference type="Gene3D" id="6.10.250.3150">
    <property type="match status" value="1"/>
</dbReference>